<gene>
    <name evidence="1" type="ORF">BV22DRAFT_650960</name>
</gene>
<accession>A0ACB8BAC3</accession>
<name>A0ACB8BAC3_9AGAM</name>
<comment type="caution">
    <text evidence="1">The sequence shown here is derived from an EMBL/GenBank/DDBJ whole genome shotgun (WGS) entry which is preliminary data.</text>
</comment>
<proteinExistence type="predicted"/>
<evidence type="ECO:0000313" key="2">
    <source>
        <dbReference type="Proteomes" id="UP000790709"/>
    </source>
</evidence>
<organism evidence="1 2">
    <name type="scientific">Leucogyrophana mollusca</name>
    <dbReference type="NCBI Taxonomy" id="85980"/>
    <lineage>
        <taxon>Eukaryota</taxon>
        <taxon>Fungi</taxon>
        <taxon>Dikarya</taxon>
        <taxon>Basidiomycota</taxon>
        <taxon>Agaricomycotina</taxon>
        <taxon>Agaricomycetes</taxon>
        <taxon>Agaricomycetidae</taxon>
        <taxon>Boletales</taxon>
        <taxon>Boletales incertae sedis</taxon>
        <taxon>Leucogyrophana</taxon>
    </lineage>
</organism>
<keyword evidence="2" id="KW-1185">Reference proteome</keyword>
<protein>
    <submittedName>
        <fullName evidence="1">Uncharacterized protein</fullName>
    </submittedName>
</protein>
<sequence>MLGVRSRGRSDLPHAIMARISVAKYALYVTQTGLADSYLVWRTYVVPGTKARYAAAVLWACAVVAVGATAISLFSGSGGEEVFDTSAFRWIAAFYGLTLATHFTGTVILVSHIAHHVVQAKCILGHRGGPYFYIMRVLVEAHMVYSCVVLPAFVCFLCKILPFYIIADLAVPLVSIVHFMTIIRRRSAQSHTISERHSTPISFEARDRSSTSKYRWTDYCEEVGTSELDISTYTYALPTDNMI</sequence>
<evidence type="ECO:0000313" key="1">
    <source>
        <dbReference type="EMBL" id="KAH7922544.1"/>
    </source>
</evidence>
<reference evidence="1" key="1">
    <citation type="journal article" date="2021" name="New Phytol.">
        <title>Evolutionary innovations through gain and loss of genes in the ectomycorrhizal Boletales.</title>
        <authorList>
            <person name="Wu G."/>
            <person name="Miyauchi S."/>
            <person name="Morin E."/>
            <person name="Kuo A."/>
            <person name="Drula E."/>
            <person name="Varga T."/>
            <person name="Kohler A."/>
            <person name="Feng B."/>
            <person name="Cao Y."/>
            <person name="Lipzen A."/>
            <person name="Daum C."/>
            <person name="Hundley H."/>
            <person name="Pangilinan J."/>
            <person name="Johnson J."/>
            <person name="Barry K."/>
            <person name="LaButti K."/>
            <person name="Ng V."/>
            <person name="Ahrendt S."/>
            <person name="Min B."/>
            <person name="Choi I.G."/>
            <person name="Park H."/>
            <person name="Plett J.M."/>
            <person name="Magnuson J."/>
            <person name="Spatafora J.W."/>
            <person name="Nagy L.G."/>
            <person name="Henrissat B."/>
            <person name="Grigoriev I.V."/>
            <person name="Yang Z.L."/>
            <person name="Xu J."/>
            <person name="Martin F.M."/>
        </authorList>
    </citation>
    <scope>NUCLEOTIDE SEQUENCE</scope>
    <source>
        <strain evidence="1">KUC20120723A-06</strain>
    </source>
</reference>
<dbReference type="EMBL" id="MU266481">
    <property type="protein sequence ID" value="KAH7922544.1"/>
    <property type="molecule type" value="Genomic_DNA"/>
</dbReference>
<dbReference type="Proteomes" id="UP000790709">
    <property type="component" value="Unassembled WGS sequence"/>
</dbReference>